<dbReference type="PANTHER" id="PTHR48098:SF3">
    <property type="entry name" value="IRON(III) ENTEROBACTIN ESTERASE"/>
    <property type="match status" value="1"/>
</dbReference>
<evidence type="ECO:0000313" key="2">
    <source>
        <dbReference type="Proteomes" id="UP000315395"/>
    </source>
</evidence>
<gene>
    <name evidence="1" type="ORF">FNH13_18710</name>
</gene>
<dbReference type="PANTHER" id="PTHR48098">
    <property type="entry name" value="ENTEROCHELIN ESTERASE-RELATED"/>
    <property type="match status" value="1"/>
</dbReference>
<dbReference type="Pfam" id="PF00756">
    <property type="entry name" value="Esterase"/>
    <property type="match status" value="1"/>
</dbReference>
<accession>A0A516GF22</accession>
<dbReference type="KEGG" id="orz:FNH13_18710"/>
<sequence>MEREQTEINGPGLDHPGSVIRYGHFGRPVLAFPSEAGRAWDYENNGMVDALRSLIDQGRIKLYSVDSYDHISWSNYALPTEERAQRHAIYENWILNHVVPTIDADSPGHAGIVTTGCSMGGYHAVNFALKRADLFPVAISLSGNFDPTSWRGWGETGEATYLNNPVAYVAGADGDHLQWLRQAVQILLVVGEGPFEVHPTKSLPGARQLAAVLAEKQIPHQLDVWGHDSAHDWPWWRKQIAYHLPRFC</sequence>
<dbReference type="AlphaFoldDB" id="A0A516GF22"/>
<protein>
    <submittedName>
        <fullName evidence="1">Prolyl oligopeptidase family serine peptidase</fullName>
    </submittedName>
</protein>
<evidence type="ECO:0000313" key="1">
    <source>
        <dbReference type="EMBL" id="QDO90105.1"/>
    </source>
</evidence>
<reference evidence="1 2" key="1">
    <citation type="submission" date="2019-07" db="EMBL/GenBank/DDBJ databases">
        <title>complete genome sequencing of Ornithinimicrobium sp. H23M54.</title>
        <authorList>
            <person name="Bae J.-W."/>
            <person name="Lee S.-Y."/>
        </authorList>
    </citation>
    <scope>NUCLEOTIDE SEQUENCE [LARGE SCALE GENOMIC DNA]</scope>
    <source>
        <strain evidence="1 2">H23M54</strain>
    </source>
</reference>
<dbReference type="RefSeq" id="WP_143784831.1">
    <property type="nucleotide sequence ID" value="NZ_CP041616.1"/>
</dbReference>
<dbReference type="EMBL" id="CP041616">
    <property type="protein sequence ID" value="QDO90105.1"/>
    <property type="molecule type" value="Genomic_DNA"/>
</dbReference>
<dbReference type="OrthoDB" id="9775130at2"/>
<proteinExistence type="predicted"/>
<dbReference type="InterPro" id="IPR029058">
    <property type="entry name" value="AB_hydrolase_fold"/>
</dbReference>
<dbReference type="InterPro" id="IPR000801">
    <property type="entry name" value="Esterase-like"/>
</dbReference>
<organism evidence="1 2">
    <name type="scientific">Ornithinimicrobium ciconiae</name>
    <dbReference type="NCBI Taxonomy" id="2594265"/>
    <lineage>
        <taxon>Bacteria</taxon>
        <taxon>Bacillati</taxon>
        <taxon>Actinomycetota</taxon>
        <taxon>Actinomycetes</taxon>
        <taxon>Micrococcales</taxon>
        <taxon>Ornithinimicrobiaceae</taxon>
        <taxon>Ornithinimicrobium</taxon>
    </lineage>
</organism>
<dbReference type="Gene3D" id="3.40.50.1820">
    <property type="entry name" value="alpha/beta hydrolase"/>
    <property type="match status" value="1"/>
</dbReference>
<dbReference type="SUPFAM" id="SSF53474">
    <property type="entry name" value="alpha/beta-Hydrolases"/>
    <property type="match status" value="1"/>
</dbReference>
<name>A0A516GF22_9MICO</name>
<dbReference type="InterPro" id="IPR050583">
    <property type="entry name" value="Mycobacterial_A85_antigen"/>
</dbReference>
<dbReference type="Proteomes" id="UP000315395">
    <property type="component" value="Chromosome"/>
</dbReference>
<keyword evidence="2" id="KW-1185">Reference proteome</keyword>